<keyword evidence="1" id="KW-0812">Transmembrane</keyword>
<keyword evidence="1" id="KW-1133">Transmembrane helix</keyword>
<keyword evidence="1" id="KW-0472">Membrane</keyword>
<keyword evidence="3" id="KW-1185">Reference proteome</keyword>
<protein>
    <submittedName>
        <fullName evidence="2">Uncharacterized protein</fullName>
    </submittedName>
</protein>
<gene>
    <name evidence="2" type="ORF">PoB_006825000</name>
</gene>
<comment type="caution">
    <text evidence="2">The sequence shown here is derived from an EMBL/GenBank/DDBJ whole genome shotgun (WGS) entry which is preliminary data.</text>
</comment>
<accession>A0AAV4DCS2</accession>
<dbReference type="Proteomes" id="UP000735302">
    <property type="component" value="Unassembled WGS sequence"/>
</dbReference>
<reference evidence="2 3" key="1">
    <citation type="journal article" date="2021" name="Elife">
        <title>Chloroplast acquisition without the gene transfer in kleptoplastic sea slugs, Plakobranchus ocellatus.</title>
        <authorList>
            <person name="Maeda T."/>
            <person name="Takahashi S."/>
            <person name="Yoshida T."/>
            <person name="Shimamura S."/>
            <person name="Takaki Y."/>
            <person name="Nagai Y."/>
            <person name="Toyoda A."/>
            <person name="Suzuki Y."/>
            <person name="Arimoto A."/>
            <person name="Ishii H."/>
            <person name="Satoh N."/>
            <person name="Nishiyama T."/>
            <person name="Hasebe M."/>
            <person name="Maruyama T."/>
            <person name="Minagawa J."/>
            <person name="Obokata J."/>
            <person name="Shigenobu S."/>
        </authorList>
    </citation>
    <scope>NUCLEOTIDE SEQUENCE [LARGE SCALE GENOMIC DNA]</scope>
</reference>
<evidence type="ECO:0000313" key="3">
    <source>
        <dbReference type="Proteomes" id="UP000735302"/>
    </source>
</evidence>
<evidence type="ECO:0000313" key="2">
    <source>
        <dbReference type="EMBL" id="GFO41745.1"/>
    </source>
</evidence>
<proteinExistence type="predicted"/>
<dbReference type="EMBL" id="BLXT01007710">
    <property type="protein sequence ID" value="GFO41745.1"/>
    <property type="molecule type" value="Genomic_DNA"/>
</dbReference>
<name>A0AAV4DCS2_9GAST</name>
<sequence>MLEDQFEASGPERVNAIQMIKSVVFLAVVLVEALAVNLVPEWIAFKSAHSKVYKSPAEEAYSAAGHNCCTSASSTTGQFMNFSIVQGQAVELHNSRTISLYKDEQYAWTIHELFHCTKASSRAGQFMNYSIVQRQAVGLDNS</sequence>
<organism evidence="2 3">
    <name type="scientific">Plakobranchus ocellatus</name>
    <dbReference type="NCBI Taxonomy" id="259542"/>
    <lineage>
        <taxon>Eukaryota</taxon>
        <taxon>Metazoa</taxon>
        <taxon>Spiralia</taxon>
        <taxon>Lophotrochozoa</taxon>
        <taxon>Mollusca</taxon>
        <taxon>Gastropoda</taxon>
        <taxon>Heterobranchia</taxon>
        <taxon>Euthyneura</taxon>
        <taxon>Panpulmonata</taxon>
        <taxon>Sacoglossa</taxon>
        <taxon>Placobranchoidea</taxon>
        <taxon>Plakobranchidae</taxon>
        <taxon>Plakobranchus</taxon>
    </lineage>
</organism>
<evidence type="ECO:0000256" key="1">
    <source>
        <dbReference type="SAM" id="Phobius"/>
    </source>
</evidence>
<dbReference type="AlphaFoldDB" id="A0AAV4DCS2"/>
<feature type="transmembrane region" description="Helical" evidence="1">
    <location>
        <begin position="23"/>
        <end position="45"/>
    </location>
</feature>